<evidence type="ECO:0000313" key="1">
    <source>
        <dbReference type="EMBL" id="GME50984.1"/>
    </source>
</evidence>
<keyword evidence="2" id="KW-1185">Reference proteome</keyword>
<sequence>MRIATALGPFKELGPEQYAHTEYSKIYLKPETRGIFKLLTDEHAPAKLKFWKFFRENGWKNPVSATNNPYTFAHETGGKDIWTFMLEHPEKMQNLNDGMGSHSQSSSWTIEIYPFASELSKISTTDDTILFVDIGGGIGHVTRHVRKLCPDVRGKMIFTDRDPVLSSATETMTGVEKMAYDFFGGKPPVEGALIYYLRRVLHDWPDEAAVQILKNVAAGMDASKSRLVICDIVIPPVRANAEACWTDLTMMSVSGTERTVGQFEKLLAAAGLRLDRVYTAHGTNYGAIEARLL</sequence>
<evidence type="ECO:0000313" key="2">
    <source>
        <dbReference type="Proteomes" id="UP001165186"/>
    </source>
</evidence>
<comment type="caution">
    <text evidence="1">The sequence shown here is derived from an EMBL/GenBank/DDBJ whole genome shotgun (WGS) entry which is preliminary data.</text>
</comment>
<accession>A0ACB5SPM0</accession>
<dbReference type="Proteomes" id="UP001165186">
    <property type="component" value="Unassembled WGS sequence"/>
</dbReference>
<dbReference type="EMBL" id="BSXG01000170">
    <property type="protein sequence ID" value="GME50984.1"/>
    <property type="molecule type" value="Genomic_DNA"/>
</dbReference>
<protein>
    <submittedName>
        <fullName evidence="1">O-methyltransferase family 2</fullName>
    </submittedName>
</protein>
<reference evidence="1" key="1">
    <citation type="submission" date="2024-09" db="EMBL/GenBank/DDBJ databases">
        <title>Draft Genome Sequences of Neofusicoccum parvum.</title>
        <authorList>
            <person name="Ashida A."/>
            <person name="Camagna M."/>
            <person name="Tanaka A."/>
            <person name="Takemoto D."/>
        </authorList>
    </citation>
    <scope>NUCLEOTIDE SEQUENCE</scope>
    <source>
        <strain evidence="1">PPO83</strain>
    </source>
</reference>
<name>A0ACB5SPM0_9PEZI</name>
<organism evidence="1 2">
    <name type="scientific">Neofusicoccum parvum</name>
    <dbReference type="NCBI Taxonomy" id="310453"/>
    <lineage>
        <taxon>Eukaryota</taxon>
        <taxon>Fungi</taxon>
        <taxon>Dikarya</taxon>
        <taxon>Ascomycota</taxon>
        <taxon>Pezizomycotina</taxon>
        <taxon>Dothideomycetes</taxon>
        <taxon>Dothideomycetes incertae sedis</taxon>
        <taxon>Botryosphaeriales</taxon>
        <taxon>Botryosphaeriaceae</taxon>
        <taxon>Neofusicoccum</taxon>
    </lineage>
</organism>
<gene>
    <name evidence="1" type="primary">g1352</name>
    <name evidence="1" type="ORF">NpPPO83_00001352</name>
</gene>
<proteinExistence type="predicted"/>